<keyword evidence="1" id="KW-0805">Transcription regulation</keyword>
<accession>A0A8J2ZQG7</accession>
<reference evidence="5" key="1">
    <citation type="journal article" date="2014" name="Int. J. Syst. Evol. Microbiol.">
        <title>Complete genome sequence of Corynebacterium casei LMG S-19264T (=DSM 44701T), isolated from a smear-ripened cheese.</title>
        <authorList>
            <consortium name="US DOE Joint Genome Institute (JGI-PGF)"/>
            <person name="Walter F."/>
            <person name="Albersmeier A."/>
            <person name="Kalinowski J."/>
            <person name="Ruckert C."/>
        </authorList>
    </citation>
    <scope>NUCLEOTIDE SEQUENCE</scope>
    <source>
        <strain evidence="5">CGMCC 1.12360</strain>
    </source>
</reference>
<dbReference type="GO" id="GO:0003677">
    <property type="term" value="F:DNA binding"/>
    <property type="evidence" value="ECO:0007669"/>
    <property type="project" value="UniProtKB-KW"/>
</dbReference>
<dbReference type="InterPro" id="IPR008920">
    <property type="entry name" value="TF_FadR/GntR_C"/>
</dbReference>
<dbReference type="RefSeq" id="WP_229733517.1">
    <property type="nucleotide sequence ID" value="NZ_BMEV01000005.1"/>
</dbReference>
<gene>
    <name evidence="5" type="ORF">GCM10010978_04210</name>
</gene>
<dbReference type="Pfam" id="PF07729">
    <property type="entry name" value="FCD"/>
    <property type="match status" value="1"/>
</dbReference>
<dbReference type="PANTHER" id="PTHR43537:SF5">
    <property type="entry name" value="UXU OPERON TRANSCRIPTIONAL REGULATOR"/>
    <property type="match status" value="1"/>
</dbReference>
<dbReference type="PANTHER" id="PTHR43537">
    <property type="entry name" value="TRANSCRIPTIONAL REGULATOR, GNTR FAMILY"/>
    <property type="match status" value="1"/>
</dbReference>
<keyword evidence="3" id="KW-0804">Transcription</keyword>
<dbReference type="Gene3D" id="1.20.120.530">
    <property type="entry name" value="GntR ligand-binding domain-like"/>
    <property type="match status" value="1"/>
</dbReference>
<evidence type="ECO:0000256" key="3">
    <source>
        <dbReference type="ARBA" id="ARBA00023163"/>
    </source>
</evidence>
<dbReference type="SMART" id="SM00895">
    <property type="entry name" value="FCD"/>
    <property type="match status" value="1"/>
</dbReference>
<reference evidence="5" key="2">
    <citation type="submission" date="2020-09" db="EMBL/GenBank/DDBJ databases">
        <authorList>
            <person name="Sun Q."/>
            <person name="Zhou Y."/>
        </authorList>
    </citation>
    <scope>NUCLEOTIDE SEQUENCE</scope>
    <source>
        <strain evidence="5">CGMCC 1.12360</strain>
    </source>
</reference>
<proteinExistence type="predicted"/>
<evidence type="ECO:0000256" key="2">
    <source>
        <dbReference type="ARBA" id="ARBA00023125"/>
    </source>
</evidence>
<comment type="caution">
    <text evidence="5">The sequence shown here is derived from an EMBL/GenBank/DDBJ whole genome shotgun (WGS) entry which is preliminary data.</text>
</comment>
<dbReference type="SUPFAM" id="SSF48008">
    <property type="entry name" value="GntR ligand-binding domain-like"/>
    <property type="match status" value="1"/>
</dbReference>
<keyword evidence="2" id="KW-0238">DNA-binding</keyword>
<dbReference type="EMBL" id="BMEV01000005">
    <property type="protein sequence ID" value="GGH69852.1"/>
    <property type="molecule type" value="Genomic_DNA"/>
</dbReference>
<evidence type="ECO:0000256" key="1">
    <source>
        <dbReference type="ARBA" id="ARBA00023015"/>
    </source>
</evidence>
<name>A0A8J2ZQG7_9BACI</name>
<dbReference type="InterPro" id="IPR011711">
    <property type="entry name" value="GntR_C"/>
</dbReference>
<sequence>MKKVQLADRLDSYSFEMIDIEQIYDLLEMRTIIESEAARFAAWRASEEDLNLIKTALDEFTEKMKNINEIGSEADYHFHKAIVKSAYNPFLLQTMENLQDLYKTSLEFTLKQNVGIKRKREQIYEEHYQIYKSIVARDGEAAAYHMKRHLYNVRIKMGDRRIKALPKKMNQ</sequence>
<feature type="domain" description="GntR C-terminal" evidence="4">
    <location>
        <begin position="25"/>
        <end position="152"/>
    </location>
</feature>
<evidence type="ECO:0000313" key="6">
    <source>
        <dbReference type="Proteomes" id="UP000602050"/>
    </source>
</evidence>
<dbReference type="AlphaFoldDB" id="A0A8J2ZQG7"/>
<evidence type="ECO:0000313" key="5">
    <source>
        <dbReference type="EMBL" id="GGH69852.1"/>
    </source>
</evidence>
<protein>
    <recommendedName>
        <fullName evidence="4">GntR C-terminal domain-containing protein</fullName>
    </recommendedName>
</protein>
<keyword evidence="6" id="KW-1185">Reference proteome</keyword>
<evidence type="ECO:0000259" key="4">
    <source>
        <dbReference type="SMART" id="SM00895"/>
    </source>
</evidence>
<organism evidence="5 6">
    <name type="scientific">Compostibacillus humi</name>
    <dbReference type="NCBI Taxonomy" id="1245525"/>
    <lineage>
        <taxon>Bacteria</taxon>
        <taxon>Bacillati</taxon>
        <taxon>Bacillota</taxon>
        <taxon>Bacilli</taxon>
        <taxon>Bacillales</taxon>
        <taxon>Bacillaceae</taxon>
        <taxon>Compostibacillus</taxon>
    </lineage>
</organism>
<dbReference type="Proteomes" id="UP000602050">
    <property type="component" value="Unassembled WGS sequence"/>
</dbReference>